<feature type="domain" description="G-protein coupled receptors family 1 profile" evidence="7">
    <location>
        <begin position="43"/>
        <end position="308"/>
    </location>
</feature>
<feature type="transmembrane region" description="Helical" evidence="6">
    <location>
        <begin position="146"/>
        <end position="166"/>
    </location>
</feature>
<keyword evidence="3 6" id="KW-1133">Transmembrane helix</keyword>
<feature type="transmembrane region" description="Helical" evidence="6">
    <location>
        <begin position="66"/>
        <end position="84"/>
    </location>
</feature>
<feature type="region of interest" description="Disordered" evidence="5">
    <location>
        <begin position="1"/>
        <end position="21"/>
    </location>
</feature>
<evidence type="ECO:0000313" key="9">
    <source>
        <dbReference type="Proteomes" id="UP000192578"/>
    </source>
</evidence>
<comment type="caution">
    <text evidence="8">The sequence shown here is derived from an EMBL/GenBank/DDBJ whole genome shotgun (WGS) entry which is preliminary data.</text>
</comment>
<reference evidence="9" key="1">
    <citation type="submission" date="2017-01" db="EMBL/GenBank/DDBJ databases">
        <title>Comparative genomics of anhydrobiosis in the tardigrade Hypsibius dujardini.</title>
        <authorList>
            <person name="Yoshida Y."/>
            <person name="Koutsovoulos G."/>
            <person name="Laetsch D."/>
            <person name="Stevens L."/>
            <person name="Kumar S."/>
            <person name="Horikawa D."/>
            <person name="Ishino K."/>
            <person name="Komine S."/>
            <person name="Tomita M."/>
            <person name="Blaxter M."/>
            <person name="Arakawa K."/>
        </authorList>
    </citation>
    <scope>NUCLEOTIDE SEQUENCE [LARGE SCALE GENOMIC DNA]</scope>
    <source>
        <strain evidence="9">Z151</strain>
    </source>
</reference>
<keyword evidence="4 6" id="KW-0472">Membrane</keyword>
<gene>
    <name evidence="8" type="ORF">BV898_01057</name>
</gene>
<proteinExistence type="predicted"/>
<dbReference type="PROSITE" id="PS50262">
    <property type="entry name" value="G_PROTEIN_RECEP_F1_2"/>
    <property type="match status" value="1"/>
</dbReference>
<keyword evidence="9" id="KW-1185">Reference proteome</keyword>
<dbReference type="OrthoDB" id="10042731at2759"/>
<organism evidence="8 9">
    <name type="scientific">Hypsibius exemplaris</name>
    <name type="common">Freshwater tardigrade</name>
    <dbReference type="NCBI Taxonomy" id="2072580"/>
    <lineage>
        <taxon>Eukaryota</taxon>
        <taxon>Metazoa</taxon>
        <taxon>Ecdysozoa</taxon>
        <taxon>Tardigrada</taxon>
        <taxon>Eutardigrada</taxon>
        <taxon>Parachela</taxon>
        <taxon>Hypsibioidea</taxon>
        <taxon>Hypsibiidae</taxon>
        <taxon>Hypsibius</taxon>
    </lineage>
</organism>
<dbReference type="CDD" id="cd00637">
    <property type="entry name" value="7tm_classA_rhodopsin-like"/>
    <property type="match status" value="1"/>
</dbReference>
<evidence type="ECO:0000256" key="5">
    <source>
        <dbReference type="SAM" id="MobiDB-lite"/>
    </source>
</evidence>
<evidence type="ECO:0000256" key="3">
    <source>
        <dbReference type="ARBA" id="ARBA00022989"/>
    </source>
</evidence>
<feature type="transmembrane region" description="Helical" evidence="6">
    <location>
        <begin position="253"/>
        <end position="272"/>
    </location>
</feature>
<evidence type="ECO:0000259" key="7">
    <source>
        <dbReference type="PROSITE" id="PS50262"/>
    </source>
</evidence>
<dbReference type="InterPro" id="IPR017452">
    <property type="entry name" value="GPCR_Rhodpsn_7TM"/>
</dbReference>
<dbReference type="GO" id="GO:0016020">
    <property type="term" value="C:membrane"/>
    <property type="evidence" value="ECO:0007669"/>
    <property type="project" value="UniProtKB-SubCell"/>
</dbReference>
<dbReference type="AlphaFoldDB" id="A0A1W0XD28"/>
<evidence type="ECO:0000256" key="1">
    <source>
        <dbReference type="ARBA" id="ARBA00004370"/>
    </source>
</evidence>
<evidence type="ECO:0000313" key="8">
    <source>
        <dbReference type="EMBL" id="OQV25379.1"/>
    </source>
</evidence>
<sequence>MVTGNFTNQTRPENSSAGPPVTPSSLAATSWFGVSMSASVGSSSMLIILLLTSLRHQKMRKGTGTLIIHLMLMQLTLCLIYFPIEDITTYLALRSIPVRIDCEALLILRLGTMYSENWASLLLALNRFIALELPHFYQRILTRNALIAMIIFPWIVGLGSTLWVHFGTVGVDLIQLPLPYGYCASRVTKGVNGTILVAIGAYGPLLFMGLIYSNLCYRLMVTRSQGTHRSSVGPIIHNKESSRLVGARARQKALAKMLIVSFLWYCVFFLPGPLVVTTFPALTKRFVICYPWLRTMNLFGYAASPFIFLLLNAEYQATVGRLFGFRSSTDFSPSIAPDTFRPNTPRARLSMRPAISIAA</sequence>
<dbReference type="Gene3D" id="1.20.1070.10">
    <property type="entry name" value="Rhodopsin 7-helix transmembrane proteins"/>
    <property type="match status" value="1"/>
</dbReference>
<dbReference type="PANTHER" id="PTHR45698:SF1">
    <property type="entry name" value="TRACE AMINE-ASSOCIATED RECEPTOR 13C-LIKE"/>
    <property type="match status" value="1"/>
</dbReference>
<dbReference type="GO" id="GO:0004930">
    <property type="term" value="F:G protein-coupled receptor activity"/>
    <property type="evidence" value="ECO:0007669"/>
    <property type="project" value="InterPro"/>
</dbReference>
<comment type="subcellular location">
    <subcellularLocation>
        <location evidence="1">Membrane</location>
    </subcellularLocation>
</comment>
<name>A0A1W0XD28_HYPEX</name>
<dbReference type="PANTHER" id="PTHR45698">
    <property type="entry name" value="TRACE AMINE-ASSOCIATED RECEPTOR 19N-RELATED"/>
    <property type="match status" value="1"/>
</dbReference>
<dbReference type="SUPFAM" id="SSF81321">
    <property type="entry name" value="Family A G protein-coupled receptor-like"/>
    <property type="match status" value="1"/>
</dbReference>
<feature type="transmembrane region" description="Helical" evidence="6">
    <location>
        <begin position="292"/>
        <end position="311"/>
    </location>
</feature>
<dbReference type="InterPro" id="IPR000276">
    <property type="entry name" value="GPCR_Rhodpsn"/>
</dbReference>
<feature type="transmembrane region" description="Helical" evidence="6">
    <location>
        <begin position="31"/>
        <end position="54"/>
    </location>
</feature>
<accession>A0A1W0XD28</accession>
<feature type="transmembrane region" description="Helical" evidence="6">
    <location>
        <begin position="195"/>
        <end position="215"/>
    </location>
</feature>
<evidence type="ECO:0000256" key="6">
    <source>
        <dbReference type="SAM" id="Phobius"/>
    </source>
</evidence>
<dbReference type="EMBL" id="MTYJ01000003">
    <property type="protein sequence ID" value="OQV25379.1"/>
    <property type="molecule type" value="Genomic_DNA"/>
</dbReference>
<dbReference type="Pfam" id="PF00001">
    <property type="entry name" value="7tm_1"/>
    <property type="match status" value="1"/>
</dbReference>
<keyword evidence="2 6" id="KW-0812">Transmembrane</keyword>
<protein>
    <recommendedName>
        <fullName evidence="7">G-protein coupled receptors family 1 profile domain-containing protein</fullName>
    </recommendedName>
</protein>
<evidence type="ECO:0000256" key="4">
    <source>
        <dbReference type="ARBA" id="ARBA00023136"/>
    </source>
</evidence>
<evidence type="ECO:0000256" key="2">
    <source>
        <dbReference type="ARBA" id="ARBA00022692"/>
    </source>
</evidence>
<dbReference type="Proteomes" id="UP000192578">
    <property type="component" value="Unassembled WGS sequence"/>
</dbReference>